<dbReference type="InterPro" id="IPR003772">
    <property type="entry name" value="YceD"/>
</dbReference>
<dbReference type="Pfam" id="PF02620">
    <property type="entry name" value="YceD"/>
    <property type="match status" value="1"/>
</dbReference>
<dbReference type="AlphaFoldDB" id="A0A0P1FEY2"/>
<keyword evidence="2" id="KW-1185">Reference proteome</keyword>
<organism evidence="1 2">
    <name type="scientific">Thalassovita gelatinovora</name>
    <name type="common">Thalassobius gelatinovorus</name>
    <dbReference type="NCBI Taxonomy" id="53501"/>
    <lineage>
        <taxon>Bacteria</taxon>
        <taxon>Pseudomonadati</taxon>
        <taxon>Pseudomonadota</taxon>
        <taxon>Alphaproteobacteria</taxon>
        <taxon>Rhodobacterales</taxon>
        <taxon>Roseobacteraceae</taxon>
        <taxon>Thalassovita</taxon>
    </lineage>
</organism>
<evidence type="ECO:0008006" key="3">
    <source>
        <dbReference type="Google" id="ProtNLM"/>
    </source>
</evidence>
<proteinExistence type="predicted"/>
<protein>
    <recommendedName>
        <fullName evidence="3">DUF177 domain-containing protein</fullName>
    </recommendedName>
</protein>
<dbReference type="Proteomes" id="UP000051587">
    <property type="component" value="Unassembled WGS sequence"/>
</dbReference>
<dbReference type="EMBL" id="CYSA01000025">
    <property type="protein sequence ID" value="CUH66587.1"/>
    <property type="molecule type" value="Genomic_DNA"/>
</dbReference>
<evidence type="ECO:0000313" key="1">
    <source>
        <dbReference type="EMBL" id="CUH66587.1"/>
    </source>
</evidence>
<dbReference type="RefSeq" id="WP_058263231.1">
    <property type="nucleotide sequence ID" value="NZ_CP051181.1"/>
</dbReference>
<dbReference type="OrthoDB" id="8443793at2"/>
<reference evidence="1 2" key="1">
    <citation type="submission" date="2015-09" db="EMBL/GenBank/DDBJ databases">
        <authorList>
            <consortium name="Swine Surveillance"/>
        </authorList>
    </citation>
    <scope>NUCLEOTIDE SEQUENCE [LARGE SCALE GENOMIC DNA]</scope>
    <source>
        <strain evidence="1 2">CECT 4357</strain>
    </source>
</reference>
<accession>A0A0P1FEY2</accession>
<gene>
    <name evidence="1" type="ORF">TG4357_02501</name>
</gene>
<sequence>MTKLPSEKLRVADLSTTRPTRFKLIPNDAELRAIADELGLLDLRKLRFEGEIRAEGRRDWRFKADLGATVVQACVVSLAPVSTRIDEKVNRLFIAELPEDSVEDEEIEMPEDDSIEALDKVIDPATVMIEALSLALPLYPRAKGAELDETRFTEPGKTAMTDEETKPFAGLAALRDKLDKKD</sequence>
<name>A0A0P1FEY2_THAGE</name>
<dbReference type="STRING" id="53501.SAMN04488043_10537"/>
<evidence type="ECO:0000313" key="2">
    <source>
        <dbReference type="Proteomes" id="UP000051587"/>
    </source>
</evidence>